<name>A0AAW2PZY9_SESRA</name>
<proteinExistence type="predicted"/>
<dbReference type="InterPro" id="IPR002156">
    <property type="entry name" value="RNaseH_domain"/>
</dbReference>
<feature type="domain" description="RNase H type-1" evidence="1">
    <location>
        <begin position="3"/>
        <end position="86"/>
    </location>
</feature>
<dbReference type="InterPro" id="IPR052929">
    <property type="entry name" value="RNase_H-like_EbsB-rel"/>
</dbReference>
<protein>
    <recommendedName>
        <fullName evidence="1">RNase H type-1 domain-containing protein</fullName>
    </recommendedName>
</protein>
<dbReference type="InterPro" id="IPR036397">
    <property type="entry name" value="RNaseH_sf"/>
</dbReference>
<sequence>MGPEHGEALAACLALDLGIEQGWRNCLIEGDCLVVIQKLLMVQEDASAVGPIIKDILRLSSFFDTVSYTHVKRSANSAAHCLAKAAFSIQAGGIPPASLFDTLEVEAKFH</sequence>
<dbReference type="InterPro" id="IPR012337">
    <property type="entry name" value="RNaseH-like_sf"/>
</dbReference>
<dbReference type="GO" id="GO:0004523">
    <property type="term" value="F:RNA-DNA hybrid ribonuclease activity"/>
    <property type="evidence" value="ECO:0007669"/>
    <property type="project" value="InterPro"/>
</dbReference>
<evidence type="ECO:0000259" key="1">
    <source>
        <dbReference type="Pfam" id="PF13456"/>
    </source>
</evidence>
<dbReference type="InterPro" id="IPR044730">
    <property type="entry name" value="RNase_H-like_dom_plant"/>
</dbReference>
<dbReference type="Gene3D" id="3.30.420.10">
    <property type="entry name" value="Ribonuclease H-like superfamily/Ribonuclease H"/>
    <property type="match status" value="1"/>
</dbReference>
<gene>
    <name evidence="2" type="ORF">Sradi_3789800</name>
</gene>
<dbReference type="EMBL" id="JACGWJ010000016">
    <property type="protein sequence ID" value="KAL0361053.1"/>
    <property type="molecule type" value="Genomic_DNA"/>
</dbReference>
<comment type="caution">
    <text evidence="2">The sequence shown here is derived from an EMBL/GenBank/DDBJ whole genome shotgun (WGS) entry which is preliminary data.</text>
</comment>
<dbReference type="SUPFAM" id="SSF53098">
    <property type="entry name" value="Ribonuclease H-like"/>
    <property type="match status" value="1"/>
</dbReference>
<organism evidence="2">
    <name type="scientific">Sesamum radiatum</name>
    <name type="common">Black benniseed</name>
    <dbReference type="NCBI Taxonomy" id="300843"/>
    <lineage>
        <taxon>Eukaryota</taxon>
        <taxon>Viridiplantae</taxon>
        <taxon>Streptophyta</taxon>
        <taxon>Embryophyta</taxon>
        <taxon>Tracheophyta</taxon>
        <taxon>Spermatophyta</taxon>
        <taxon>Magnoliopsida</taxon>
        <taxon>eudicotyledons</taxon>
        <taxon>Gunneridae</taxon>
        <taxon>Pentapetalae</taxon>
        <taxon>asterids</taxon>
        <taxon>lamiids</taxon>
        <taxon>Lamiales</taxon>
        <taxon>Pedaliaceae</taxon>
        <taxon>Sesamum</taxon>
    </lineage>
</organism>
<dbReference type="GO" id="GO:0003676">
    <property type="term" value="F:nucleic acid binding"/>
    <property type="evidence" value="ECO:0007669"/>
    <property type="project" value="InterPro"/>
</dbReference>
<evidence type="ECO:0000313" key="2">
    <source>
        <dbReference type="EMBL" id="KAL0361053.1"/>
    </source>
</evidence>
<reference evidence="2" key="2">
    <citation type="journal article" date="2024" name="Plant">
        <title>Genomic evolution and insights into agronomic trait innovations of Sesamum species.</title>
        <authorList>
            <person name="Miao H."/>
            <person name="Wang L."/>
            <person name="Qu L."/>
            <person name="Liu H."/>
            <person name="Sun Y."/>
            <person name="Le M."/>
            <person name="Wang Q."/>
            <person name="Wei S."/>
            <person name="Zheng Y."/>
            <person name="Lin W."/>
            <person name="Duan Y."/>
            <person name="Cao H."/>
            <person name="Xiong S."/>
            <person name="Wang X."/>
            <person name="Wei L."/>
            <person name="Li C."/>
            <person name="Ma Q."/>
            <person name="Ju M."/>
            <person name="Zhao R."/>
            <person name="Li G."/>
            <person name="Mu C."/>
            <person name="Tian Q."/>
            <person name="Mei H."/>
            <person name="Zhang T."/>
            <person name="Gao T."/>
            <person name="Zhang H."/>
        </authorList>
    </citation>
    <scope>NUCLEOTIDE SEQUENCE</scope>
    <source>
        <strain evidence="2">G02</strain>
    </source>
</reference>
<dbReference type="PANTHER" id="PTHR47074:SF11">
    <property type="entry name" value="REVERSE TRANSCRIPTASE-LIKE PROTEIN"/>
    <property type="match status" value="1"/>
</dbReference>
<dbReference type="AlphaFoldDB" id="A0AAW2PZY9"/>
<dbReference type="Pfam" id="PF13456">
    <property type="entry name" value="RVT_3"/>
    <property type="match status" value="1"/>
</dbReference>
<accession>A0AAW2PZY9</accession>
<dbReference type="CDD" id="cd06222">
    <property type="entry name" value="RNase_H_like"/>
    <property type="match status" value="1"/>
</dbReference>
<reference evidence="2" key="1">
    <citation type="submission" date="2020-06" db="EMBL/GenBank/DDBJ databases">
        <authorList>
            <person name="Li T."/>
            <person name="Hu X."/>
            <person name="Zhang T."/>
            <person name="Song X."/>
            <person name="Zhang H."/>
            <person name="Dai N."/>
            <person name="Sheng W."/>
            <person name="Hou X."/>
            <person name="Wei L."/>
        </authorList>
    </citation>
    <scope>NUCLEOTIDE SEQUENCE</scope>
    <source>
        <strain evidence="2">G02</strain>
        <tissue evidence="2">Leaf</tissue>
    </source>
</reference>
<dbReference type="PANTHER" id="PTHR47074">
    <property type="entry name" value="BNAC02G40300D PROTEIN"/>
    <property type="match status" value="1"/>
</dbReference>